<name>A0A9P0W0V9_9ASCO</name>
<dbReference type="PANTHER" id="PTHR46498:SF1">
    <property type="entry name" value="GTP-BINDING PROTEIN 8"/>
    <property type="match status" value="1"/>
</dbReference>
<evidence type="ECO:0000256" key="1">
    <source>
        <dbReference type="ARBA" id="ARBA00022723"/>
    </source>
</evidence>
<dbReference type="InterPro" id="IPR052279">
    <property type="entry name" value="EngB_GTPase"/>
</dbReference>
<evidence type="ECO:0000256" key="3">
    <source>
        <dbReference type="ARBA" id="ARBA00022842"/>
    </source>
</evidence>
<comment type="caution">
    <text evidence="7">The sequence shown here is derived from an EMBL/GenBank/DDBJ whole genome shotgun (WGS) entry which is preliminary data.</text>
</comment>
<dbReference type="GO" id="GO:0005525">
    <property type="term" value="F:GTP binding"/>
    <property type="evidence" value="ECO:0007669"/>
    <property type="project" value="UniProtKB-KW"/>
</dbReference>
<keyword evidence="4" id="KW-0342">GTP-binding</keyword>
<evidence type="ECO:0000256" key="5">
    <source>
        <dbReference type="SAM" id="MobiDB-lite"/>
    </source>
</evidence>
<dbReference type="GO" id="GO:0005739">
    <property type="term" value="C:mitochondrion"/>
    <property type="evidence" value="ECO:0007669"/>
    <property type="project" value="TreeGrafter"/>
</dbReference>
<evidence type="ECO:0000313" key="7">
    <source>
        <dbReference type="EMBL" id="CAH2355056.1"/>
    </source>
</evidence>
<dbReference type="SUPFAM" id="SSF52540">
    <property type="entry name" value="P-loop containing nucleoside triphosphate hydrolases"/>
    <property type="match status" value="1"/>
</dbReference>
<proteinExistence type="predicted"/>
<dbReference type="PANTHER" id="PTHR46498">
    <property type="entry name" value="GTP-BINDING PROTEIN 8"/>
    <property type="match status" value="1"/>
</dbReference>
<keyword evidence="1" id="KW-0479">Metal-binding</keyword>
<dbReference type="Gene3D" id="3.40.50.300">
    <property type="entry name" value="P-loop containing nucleotide triphosphate hydrolases"/>
    <property type="match status" value="1"/>
</dbReference>
<sequence length="377" mass="42128">MFPSIVVKQVNKSAKTSLNYLLSALPTSSSKPSTEYVPKHLATPSGESKSVPSADPASLIITPNTLNKLFHDENWGTFKGGQISRSQQFFNNSQIKLDWTLDNISDIPDIKYERLKKDRDEQFAKMDPYNKTSTYYQTASKSKKTFGIPPDLLKPLPEVLLLGNTNVGKSTIVNTLLLDKAESQTAGASTEYAYVSRRAGYTKTLNCFNINNKIRIVDSPGYGQFGERIQGQAVMDYIEHRKLLRNVFVLIDGLNGVSELDAQMIGFLMNQGVSFDIIFTKVDQVIKAKLPKGLSTFTRGDIAKFSVQDRKDNASKIEEANEKVIKHFSEVINDAGLKEVPTLPRFYFNNGVPTPFLPKRYGYKEIRCAILQSCGLI</sequence>
<keyword evidence="8" id="KW-1185">Reference proteome</keyword>
<evidence type="ECO:0000256" key="4">
    <source>
        <dbReference type="ARBA" id="ARBA00023134"/>
    </source>
</evidence>
<dbReference type="Pfam" id="PF01926">
    <property type="entry name" value="MMR_HSR1"/>
    <property type="match status" value="1"/>
</dbReference>
<keyword evidence="3" id="KW-0460">Magnesium</keyword>
<dbReference type="OrthoDB" id="391988at2759"/>
<dbReference type="InterPro" id="IPR027417">
    <property type="entry name" value="P-loop_NTPase"/>
</dbReference>
<gene>
    <name evidence="7" type="ORF">CLIB1423_21S00826</name>
</gene>
<evidence type="ECO:0000256" key="2">
    <source>
        <dbReference type="ARBA" id="ARBA00022741"/>
    </source>
</evidence>
<protein>
    <submittedName>
        <fullName evidence="7">MIOREX complex component 8</fullName>
    </submittedName>
</protein>
<reference evidence="7" key="1">
    <citation type="submission" date="2022-03" db="EMBL/GenBank/DDBJ databases">
        <authorList>
            <person name="Legras J.-L."/>
            <person name="Devillers H."/>
            <person name="Grondin C."/>
        </authorList>
    </citation>
    <scope>NUCLEOTIDE SEQUENCE</scope>
    <source>
        <strain evidence="7">CLIB 1423</strain>
    </source>
</reference>
<evidence type="ECO:0000313" key="8">
    <source>
        <dbReference type="Proteomes" id="UP000837801"/>
    </source>
</evidence>
<organism evidence="7 8">
    <name type="scientific">[Candida] railenensis</name>
    <dbReference type="NCBI Taxonomy" id="45579"/>
    <lineage>
        <taxon>Eukaryota</taxon>
        <taxon>Fungi</taxon>
        <taxon>Dikarya</taxon>
        <taxon>Ascomycota</taxon>
        <taxon>Saccharomycotina</taxon>
        <taxon>Pichiomycetes</taxon>
        <taxon>Debaryomycetaceae</taxon>
        <taxon>Kurtzmaniella</taxon>
    </lineage>
</organism>
<evidence type="ECO:0000259" key="6">
    <source>
        <dbReference type="PROSITE" id="PS51706"/>
    </source>
</evidence>
<dbReference type="InterPro" id="IPR030393">
    <property type="entry name" value="G_ENGB_dom"/>
</dbReference>
<dbReference type="Proteomes" id="UP000837801">
    <property type="component" value="Unassembled WGS sequence"/>
</dbReference>
<feature type="domain" description="EngB-type G" evidence="6">
    <location>
        <begin position="155"/>
        <end position="327"/>
    </location>
</feature>
<dbReference type="GO" id="GO:0046872">
    <property type="term" value="F:metal ion binding"/>
    <property type="evidence" value="ECO:0007669"/>
    <property type="project" value="UniProtKB-KW"/>
</dbReference>
<dbReference type="EMBL" id="CAKXYY010000021">
    <property type="protein sequence ID" value="CAH2355056.1"/>
    <property type="molecule type" value="Genomic_DNA"/>
</dbReference>
<dbReference type="AlphaFoldDB" id="A0A9P0W0V9"/>
<accession>A0A9P0W0V9</accession>
<dbReference type="InterPro" id="IPR006073">
    <property type="entry name" value="GTP-bd"/>
</dbReference>
<dbReference type="PROSITE" id="PS51706">
    <property type="entry name" value="G_ENGB"/>
    <property type="match status" value="1"/>
</dbReference>
<keyword evidence="2" id="KW-0547">Nucleotide-binding</keyword>
<feature type="region of interest" description="Disordered" evidence="5">
    <location>
        <begin position="27"/>
        <end position="56"/>
    </location>
</feature>